<dbReference type="Proteomes" id="UP000199518">
    <property type="component" value="Unassembled WGS sequence"/>
</dbReference>
<evidence type="ECO:0000256" key="7">
    <source>
        <dbReference type="SAM" id="Phobius"/>
    </source>
</evidence>
<proteinExistence type="predicted"/>
<evidence type="ECO:0000256" key="5">
    <source>
        <dbReference type="ARBA" id="ARBA00022989"/>
    </source>
</evidence>
<keyword evidence="3 9" id="KW-0808">Transferase</keyword>
<evidence type="ECO:0000313" key="10">
    <source>
        <dbReference type="Proteomes" id="UP000199518"/>
    </source>
</evidence>
<evidence type="ECO:0000256" key="1">
    <source>
        <dbReference type="ARBA" id="ARBA00004141"/>
    </source>
</evidence>
<feature type="domain" description="Wax synthase" evidence="8">
    <location>
        <begin position="136"/>
        <end position="196"/>
    </location>
</feature>
<keyword evidence="5 7" id="KW-1133">Transmembrane helix</keyword>
<dbReference type="STRING" id="1576369.SAMN05421753_103299"/>
<evidence type="ECO:0000256" key="6">
    <source>
        <dbReference type="ARBA" id="ARBA00023136"/>
    </source>
</evidence>
<feature type="transmembrane region" description="Helical" evidence="7">
    <location>
        <begin position="179"/>
        <end position="198"/>
    </location>
</feature>
<protein>
    <submittedName>
        <fullName evidence="9">Membrane bound O-acyl transferase family protein</fullName>
    </submittedName>
</protein>
<keyword evidence="10" id="KW-1185">Reference proteome</keyword>
<keyword evidence="4 7" id="KW-0812">Transmembrane</keyword>
<dbReference type="PANTHER" id="PTHR31595:SF57">
    <property type="entry name" value="OS04G0481900 PROTEIN"/>
    <property type="match status" value="1"/>
</dbReference>
<name>A0A1I3DKL8_9PLAN</name>
<dbReference type="GO" id="GO:0008374">
    <property type="term" value="F:O-acyltransferase activity"/>
    <property type="evidence" value="ECO:0007669"/>
    <property type="project" value="InterPro"/>
</dbReference>
<dbReference type="PANTHER" id="PTHR31595">
    <property type="entry name" value="LONG-CHAIN-ALCOHOL O-FATTY-ACYLTRANSFERASE 3-RELATED"/>
    <property type="match status" value="1"/>
</dbReference>
<evidence type="ECO:0000259" key="8">
    <source>
        <dbReference type="Pfam" id="PF13813"/>
    </source>
</evidence>
<comment type="subcellular location">
    <subcellularLocation>
        <location evidence="1">Membrane</location>
        <topology evidence="1">Multi-pass membrane protein</topology>
    </subcellularLocation>
</comment>
<dbReference type="GO" id="GO:0006629">
    <property type="term" value="P:lipid metabolic process"/>
    <property type="evidence" value="ECO:0007669"/>
    <property type="project" value="InterPro"/>
</dbReference>
<feature type="transmembrane region" description="Helical" evidence="7">
    <location>
        <begin position="105"/>
        <end position="127"/>
    </location>
</feature>
<feature type="transmembrane region" description="Helical" evidence="7">
    <location>
        <begin position="12"/>
        <end position="33"/>
    </location>
</feature>
<evidence type="ECO:0000256" key="3">
    <source>
        <dbReference type="ARBA" id="ARBA00022679"/>
    </source>
</evidence>
<dbReference type="InterPro" id="IPR032805">
    <property type="entry name" value="Wax_synthase_dom"/>
</dbReference>
<sequence length="273" mass="30235">MLETCNDDASWILMWSLAFAIYAIAKLASWFACSTQNVPLWKQALYLLAWPGMDPKAFYNQPPHPIPIPTTAEWVGAAAKMLFGVSLLCLFGPDLPELTGYQRAWVGMTGVIFILHFGLFHLLSCLWRCCGLGAVPIMNWPIASQGLAEFWGRRWNLAFRDLTYKFLFMPLQRRMGAKAGLLLGFFVSGLIHDLVISVPAGAGYGLPTAYFSLQGCGILVERSRAGSRFGLSRGSTGCIYCAAIVLLPCTWLFHTPFVNGVILPFLEAIWSLQ</sequence>
<dbReference type="EMBL" id="FOQD01000003">
    <property type="protein sequence ID" value="SFH87302.1"/>
    <property type="molecule type" value="Genomic_DNA"/>
</dbReference>
<evidence type="ECO:0000256" key="4">
    <source>
        <dbReference type="ARBA" id="ARBA00022692"/>
    </source>
</evidence>
<evidence type="ECO:0000256" key="2">
    <source>
        <dbReference type="ARBA" id="ARBA00005179"/>
    </source>
</evidence>
<evidence type="ECO:0000313" key="9">
    <source>
        <dbReference type="EMBL" id="SFH87302.1"/>
    </source>
</evidence>
<dbReference type="RefSeq" id="WP_092048317.1">
    <property type="nucleotide sequence ID" value="NZ_FOQD01000003.1"/>
</dbReference>
<dbReference type="Pfam" id="PF13813">
    <property type="entry name" value="MBOAT_2"/>
    <property type="match status" value="1"/>
</dbReference>
<dbReference type="GO" id="GO:0016020">
    <property type="term" value="C:membrane"/>
    <property type="evidence" value="ECO:0007669"/>
    <property type="project" value="UniProtKB-SubCell"/>
</dbReference>
<keyword evidence="6 7" id="KW-0472">Membrane</keyword>
<dbReference type="OrthoDB" id="213907at2"/>
<reference evidence="10" key="1">
    <citation type="submission" date="2016-10" db="EMBL/GenBank/DDBJ databases">
        <authorList>
            <person name="Varghese N."/>
            <person name="Submissions S."/>
        </authorList>
    </citation>
    <scope>NUCLEOTIDE SEQUENCE [LARGE SCALE GENOMIC DNA]</scope>
    <source>
        <strain evidence="10">DSM 26348</strain>
    </source>
</reference>
<dbReference type="InterPro" id="IPR044851">
    <property type="entry name" value="Wax_synthase"/>
</dbReference>
<gene>
    <name evidence="9" type="ORF">SAMN05421753_103299</name>
</gene>
<comment type="pathway">
    <text evidence="2">Secondary metabolite biosynthesis.</text>
</comment>
<dbReference type="AlphaFoldDB" id="A0A1I3DKL8"/>
<accession>A0A1I3DKL8</accession>
<organism evidence="9 10">
    <name type="scientific">Planctomicrobium piriforme</name>
    <dbReference type="NCBI Taxonomy" id="1576369"/>
    <lineage>
        <taxon>Bacteria</taxon>
        <taxon>Pseudomonadati</taxon>
        <taxon>Planctomycetota</taxon>
        <taxon>Planctomycetia</taxon>
        <taxon>Planctomycetales</taxon>
        <taxon>Planctomycetaceae</taxon>
        <taxon>Planctomicrobium</taxon>
    </lineage>
</organism>